<dbReference type="PROSITE" id="PS51671">
    <property type="entry name" value="ACT"/>
    <property type="match status" value="1"/>
</dbReference>
<dbReference type="SUPFAM" id="SSF55021">
    <property type="entry name" value="ACT-like"/>
    <property type="match status" value="1"/>
</dbReference>
<evidence type="ECO:0000256" key="4">
    <source>
        <dbReference type="ARBA" id="ARBA00047968"/>
    </source>
</evidence>
<dbReference type="GO" id="GO:0008893">
    <property type="term" value="F:guanosine-3',5'-bis(diphosphate) 3'-diphosphatase activity"/>
    <property type="evidence" value="ECO:0007669"/>
    <property type="project" value="UniProtKB-EC"/>
</dbReference>
<dbReference type="PANTHER" id="PTHR21262">
    <property type="entry name" value="GUANOSINE-3',5'-BIS DIPHOSPHATE 3'-PYROPHOSPHOHYDROLASE"/>
    <property type="match status" value="1"/>
</dbReference>
<dbReference type="Pfam" id="PF13328">
    <property type="entry name" value="HD_4"/>
    <property type="match status" value="1"/>
</dbReference>
<name>A0A841HJC3_9GAMM</name>
<evidence type="ECO:0000256" key="3">
    <source>
        <dbReference type="ARBA" id="ARBA00024387"/>
    </source>
</evidence>
<dbReference type="CDD" id="cd00077">
    <property type="entry name" value="HDc"/>
    <property type="match status" value="1"/>
</dbReference>
<dbReference type="Pfam" id="PF04607">
    <property type="entry name" value="RelA_SpoT"/>
    <property type="match status" value="1"/>
</dbReference>
<dbReference type="CDD" id="cd01668">
    <property type="entry name" value="TGS_RSH"/>
    <property type="match status" value="1"/>
</dbReference>
<dbReference type="InterPro" id="IPR045865">
    <property type="entry name" value="ACT-like_dom_sf"/>
</dbReference>
<dbReference type="Pfam" id="PF19296">
    <property type="entry name" value="RelA_AH_RIS"/>
    <property type="match status" value="1"/>
</dbReference>
<dbReference type="InterPro" id="IPR043519">
    <property type="entry name" value="NT_sf"/>
</dbReference>
<dbReference type="SUPFAM" id="SSF81301">
    <property type="entry name" value="Nucleotidyltransferase"/>
    <property type="match status" value="1"/>
</dbReference>
<dbReference type="InterPro" id="IPR033655">
    <property type="entry name" value="TGS_RelA/SpoT"/>
</dbReference>
<evidence type="ECO:0000256" key="5">
    <source>
        <dbReference type="RuleBase" id="RU003847"/>
    </source>
</evidence>
<dbReference type="RefSeq" id="WP_184331170.1">
    <property type="nucleotide sequence ID" value="NZ_JACHHZ010000002.1"/>
</dbReference>
<evidence type="ECO:0000259" key="7">
    <source>
        <dbReference type="PROSITE" id="PS51831"/>
    </source>
</evidence>
<gene>
    <name evidence="9" type="ORF">HNQ60_001995</name>
</gene>
<dbReference type="GO" id="GO:0008728">
    <property type="term" value="F:GTP diphosphokinase activity"/>
    <property type="evidence" value="ECO:0007669"/>
    <property type="project" value="TreeGrafter"/>
</dbReference>
<dbReference type="InterPro" id="IPR006674">
    <property type="entry name" value="HD_domain"/>
</dbReference>
<evidence type="ECO:0000313" key="9">
    <source>
        <dbReference type="EMBL" id="MBB6093117.1"/>
    </source>
</evidence>
<dbReference type="Pfam" id="PF02824">
    <property type="entry name" value="TGS"/>
    <property type="match status" value="1"/>
</dbReference>
<dbReference type="GO" id="GO:0015970">
    <property type="term" value="P:guanosine tetraphosphate biosynthetic process"/>
    <property type="evidence" value="ECO:0007669"/>
    <property type="project" value="UniProtKB-UniPathway"/>
</dbReference>
<dbReference type="Gene3D" id="3.30.460.10">
    <property type="entry name" value="Beta Polymerase, domain 2"/>
    <property type="match status" value="1"/>
</dbReference>
<dbReference type="CDD" id="cd05399">
    <property type="entry name" value="NT_Rel-Spo_like"/>
    <property type="match status" value="1"/>
</dbReference>
<dbReference type="GO" id="GO:0042594">
    <property type="term" value="P:response to starvation"/>
    <property type="evidence" value="ECO:0007669"/>
    <property type="project" value="TreeGrafter"/>
</dbReference>
<evidence type="ECO:0000256" key="2">
    <source>
        <dbReference type="ARBA" id="ARBA00024329"/>
    </source>
</evidence>
<comment type="catalytic activity">
    <reaction evidence="4">
        <text>guanosine 3',5'-bis(diphosphate) + H2O = GDP + diphosphate + H(+)</text>
        <dbReference type="Rhea" id="RHEA:14253"/>
        <dbReference type="ChEBI" id="CHEBI:15377"/>
        <dbReference type="ChEBI" id="CHEBI:15378"/>
        <dbReference type="ChEBI" id="CHEBI:33019"/>
        <dbReference type="ChEBI" id="CHEBI:58189"/>
        <dbReference type="ChEBI" id="CHEBI:77828"/>
        <dbReference type="EC" id="3.1.7.2"/>
    </reaction>
</comment>
<organism evidence="9 10">
    <name type="scientific">Povalibacter uvarum</name>
    <dbReference type="NCBI Taxonomy" id="732238"/>
    <lineage>
        <taxon>Bacteria</taxon>
        <taxon>Pseudomonadati</taxon>
        <taxon>Pseudomonadota</taxon>
        <taxon>Gammaproteobacteria</taxon>
        <taxon>Steroidobacterales</taxon>
        <taxon>Steroidobacteraceae</taxon>
        <taxon>Povalibacter</taxon>
    </lineage>
</organism>
<dbReference type="InterPro" id="IPR007685">
    <property type="entry name" value="RelA_SpoT"/>
</dbReference>
<dbReference type="InterPro" id="IPR004095">
    <property type="entry name" value="TGS"/>
</dbReference>
<dbReference type="Pfam" id="PF13291">
    <property type="entry name" value="ACT_4"/>
    <property type="match status" value="1"/>
</dbReference>
<dbReference type="FunFam" id="3.10.20.30:FF:000002">
    <property type="entry name" value="GTP pyrophosphokinase (RelA/SpoT)"/>
    <property type="match status" value="1"/>
</dbReference>
<keyword evidence="10" id="KW-1185">Reference proteome</keyword>
<dbReference type="GO" id="GO:0015949">
    <property type="term" value="P:nucleobase-containing small molecule interconversion"/>
    <property type="evidence" value="ECO:0007669"/>
    <property type="project" value="UniProtKB-ARBA"/>
</dbReference>
<dbReference type="CDD" id="cd04876">
    <property type="entry name" value="ACT_RelA-SpoT"/>
    <property type="match status" value="1"/>
</dbReference>
<sequence>MDYASSILGLLPTGRRSIGVTQLLNKLETYLPPAQVDRVRDAYEFGAQAHHGQKRLSGEPYIAHPVAVADILADLHLDAQTIVAAILHDVIEDTATAKEEIAERFGAEVAELVDGVSKLDQIQFRSRAEAQAESFRKMLLAMVRDIRVVMVKLADRTHNMRTLGAMPPAKRRTIARETLEIYAPIANRLGIHSVKSELEDLGFKSLYPGRYRIIERALKKARGNQKQFVGKIADNLRGGLQKAGIKGRVEGREKHLYSVYQKMRRKRAPLNSIVDVFGFRIVVDSVDTCYRALGLVHGLYRPMPGRFKDYIAIPRINGYQSLHTTLFGPNGMPIEVQIRTEEMHSVAEAGIAAHWQYKSGEDQGRAYRDRASEWLQQLMEMQHGGNSEEFMESVKVDLFPDKVYVFTPRGEIRRLPRNATAVDFAYSVHTDIGNHCVAAKIDRRLVPLRTPLRNGQTVEIITAKGATPNPAWVNFVVTAKARAAIRHYLKGLKHSEAVELGKRLLNQALSDLALALKKIPEERIQAAASELNLKSAEELFERIGLGERLAPLVARRLMPADAQAPAEPVPQSGPLAIAGTEGMVVTYARCCFPIPNDPIMAYLSSGRGVVIHREVCGNLHNYRKQPDKWLSVAWQPNLDRLFNVEIRIDVTNRMGALAAIASNIASTDTNIEHVAVDERDGDASTLIFDLQVRNRKQLATVIKNLRKMPEVMRVTRVLA</sequence>
<dbReference type="InterPro" id="IPR045600">
    <property type="entry name" value="RelA/SpoT_AH_RIS"/>
</dbReference>
<dbReference type="SMART" id="SM00954">
    <property type="entry name" value="RelA_SpoT"/>
    <property type="match status" value="1"/>
</dbReference>
<comment type="similarity">
    <text evidence="5">Belongs to the relA/spoT family.</text>
</comment>
<comment type="pathway">
    <text evidence="2">Purine metabolism; ppGpp biosynthesis; ppGpp from GDP: step 1/1.</text>
</comment>
<dbReference type="UniPathway" id="UPA00908">
    <property type="reaction ID" value="UER00886"/>
</dbReference>
<dbReference type="GO" id="GO:0005886">
    <property type="term" value="C:plasma membrane"/>
    <property type="evidence" value="ECO:0007669"/>
    <property type="project" value="TreeGrafter"/>
</dbReference>
<dbReference type="Gene3D" id="3.30.70.260">
    <property type="match status" value="1"/>
</dbReference>
<feature type="domain" description="TGS" evidence="8">
    <location>
        <begin position="401"/>
        <end position="462"/>
    </location>
</feature>
<evidence type="ECO:0000313" key="10">
    <source>
        <dbReference type="Proteomes" id="UP000588068"/>
    </source>
</evidence>
<dbReference type="InterPro" id="IPR004811">
    <property type="entry name" value="RelA/Spo_fam"/>
</dbReference>
<dbReference type="Proteomes" id="UP000588068">
    <property type="component" value="Unassembled WGS sequence"/>
</dbReference>
<feature type="domain" description="ACT" evidence="6">
    <location>
        <begin position="645"/>
        <end position="719"/>
    </location>
</feature>
<dbReference type="FunFam" id="3.30.460.10:FF:000001">
    <property type="entry name" value="GTP pyrophosphokinase RelA"/>
    <property type="match status" value="1"/>
</dbReference>
<proteinExistence type="inferred from homology"/>
<evidence type="ECO:0000256" key="1">
    <source>
        <dbReference type="ARBA" id="ARBA00022801"/>
    </source>
</evidence>
<evidence type="ECO:0000259" key="8">
    <source>
        <dbReference type="PROSITE" id="PS51880"/>
    </source>
</evidence>
<dbReference type="NCBIfam" id="NF008303">
    <property type="entry name" value="PRK11092.1"/>
    <property type="match status" value="1"/>
</dbReference>
<dbReference type="InterPro" id="IPR003607">
    <property type="entry name" value="HD/PDEase_dom"/>
</dbReference>
<evidence type="ECO:0000259" key="6">
    <source>
        <dbReference type="PROSITE" id="PS51671"/>
    </source>
</evidence>
<protein>
    <recommendedName>
        <fullName evidence="3">guanosine-3',5'-bis(diphosphate) 3'-diphosphatase</fullName>
        <ecNumber evidence="3">3.1.7.2</ecNumber>
    </recommendedName>
</protein>
<dbReference type="SMART" id="SM00471">
    <property type="entry name" value="HDc"/>
    <property type="match status" value="1"/>
</dbReference>
<dbReference type="InterPro" id="IPR002912">
    <property type="entry name" value="ACT_dom"/>
</dbReference>
<accession>A0A841HJC3</accession>
<dbReference type="EC" id="3.1.7.2" evidence="3"/>
<dbReference type="InterPro" id="IPR012675">
    <property type="entry name" value="Beta-grasp_dom_sf"/>
</dbReference>
<dbReference type="EMBL" id="JACHHZ010000002">
    <property type="protein sequence ID" value="MBB6093117.1"/>
    <property type="molecule type" value="Genomic_DNA"/>
</dbReference>
<dbReference type="Gene3D" id="3.10.20.30">
    <property type="match status" value="1"/>
</dbReference>
<dbReference type="Gene3D" id="1.10.3210.10">
    <property type="entry name" value="Hypothetical protein af1432"/>
    <property type="match status" value="1"/>
</dbReference>
<feature type="domain" description="HD" evidence="7">
    <location>
        <begin position="61"/>
        <end position="160"/>
    </location>
</feature>
<dbReference type="PROSITE" id="PS51831">
    <property type="entry name" value="HD"/>
    <property type="match status" value="1"/>
</dbReference>
<dbReference type="PROSITE" id="PS51880">
    <property type="entry name" value="TGS"/>
    <property type="match status" value="1"/>
</dbReference>
<dbReference type="NCBIfam" id="TIGR00691">
    <property type="entry name" value="spoT_relA"/>
    <property type="match status" value="1"/>
</dbReference>
<dbReference type="SUPFAM" id="SSF81271">
    <property type="entry name" value="TGS-like"/>
    <property type="match status" value="1"/>
</dbReference>
<dbReference type="PANTHER" id="PTHR21262:SF36">
    <property type="entry name" value="BIFUNCTIONAL (P)PPGPP SYNTHASE_HYDROLASE SPOT"/>
    <property type="match status" value="1"/>
</dbReference>
<comment type="function">
    <text evidence="5">In eubacteria ppGpp (guanosine 3'-diphosphate 5'-diphosphate) is a mediator of the stringent response that coordinates a variety of cellular activities in response to changes in nutritional abundance.</text>
</comment>
<dbReference type="AlphaFoldDB" id="A0A841HJC3"/>
<dbReference type="SUPFAM" id="SSF109604">
    <property type="entry name" value="HD-domain/PDEase-like"/>
    <property type="match status" value="1"/>
</dbReference>
<comment type="caution">
    <text evidence="9">The sequence shown here is derived from an EMBL/GenBank/DDBJ whole genome shotgun (WGS) entry which is preliminary data.</text>
</comment>
<dbReference type="InterPro" id="IPR012676">
    <property type="entry name" value="TGS-like"/>
</dbReference>
<dbReference type="FunFam" id="1.10.3210.10:FF:000001">
    <property type="entry name" value="GTP pyrophosphokinase RelA"/>
    <property type="match status" value="1"/>
</dbReference>
<keyword evidence="1" id="KW-0378">Hydrolase</keyword>
<reference evidence="9 10" key="1">
    <citation type="submission" date="2020-08" db="EMBL/GenBank/DDBJ databases">
        <title>Genomic Encyclopedia of Type Strains, Phase IV (KMG-IV): sequencing the most valuable type-strain genomes for metagenomic binning, comparative biology and taxonomic classification.</title>
        <authorList>
            <person name="Goeker M."/>
        </authorList>
    </citation>
    <scope>NUCLEOTIDE SEQUENCE [LARGE SCALE GENOMIC DNA]</scope>
    <source>
        <strain evidence="9 10">DSM 26723</strain>
    </source>
</reference>